<dbReference type="PRINTS" id="PR00145">
    <property type="entry name" value="ARGSUCLYASE"/>
</dbReference>
<evidence type="ECO:0000256" key="4">
    <source>
        <dbReference type="ARBA" id="ARBA00022605"/>
    </source>
</evidence>
<protein>
    <recommendedName>
        <fullName evidence="2 6">Argininosuccinate lyase</fullName>
        <shortName evidence="6">ASAL</shortName>
        <ecNumber evidence="2 6">4.3.2.1</ecNumber>
    </recommendedName>
    <alternativeName>
        <fullName evidence="6">Arginosuccinase</fullName>
    </alternativeName>
</protein>
<evidence type="ECO:0000259" key="8">
    <source>
        <dbReference type="Pfam" id="PF14698"/>
    </source>
</evidence>
<evidence type="ECO:0000256" key="6">
    <source>
        <dbReference type="HAMAP-Rule" id="MF_00006"/>
    </source>
</evidence>
<keyword evidence="5 6" id="KW-0456">Lyase</keyword>
<dbReference type="Gene3D" id="1.10.275.10">
    <property type="entry name" value="Fumarase/aspartase (N-terminal domain)"/>
    <property type="match status" value="1"/>
</dbReference>
<dbReference type="Gene3D" id="1.20.200.10">
    <property type="entry name" value="Fumarase/aspartase (Central domain)"/>
    <property type="match status" value="1"/>
</dbReference>
<proteinExistence type="inferred from homology"/>
<dbReference type="UniPathway" id="UPA00068">
    <property type="reaction ID" value="UER00114"/>
</dbReference>
<dbReference type="AlphaFoldDB" id="A0A1H6ETT1"/>
<evidence type="ECO:0000313" key="9">
    <source>
        <dbReference type="EMBL" id="SEH01212.1"/>
    </source>
</evidence>
<dbReference type="InterPro" id="IPR020557">
    <property type="entry name" value="Fumarate_lyase_CS"/>
</dbReference>
<comment type="catalytic activity">
    <reaction evidence="6">
        <text>2-(N(omega)-L-arginino)succinate = fumarate + L-arginine</text>
        <dbReference type="Rhea" id="RHEA:24020"/>
        <dbReference type="ChEBI" id="CHEBI:29806"/>
        <dbReference type="ChEBI" id="CHEBI:32682"/>
        <dbReference type="ChEBI" id="CHEBI:57472"/>
        <dbReference type="EC" id="4.3.2.1"/>
    </reaction>
</comment>
<dbReference type="HAMAP" id="MF_00006">
    <property type="entry name" value="Arg_succ_lyase"/>
    <property type="match status" value="1"/>
</dbReference>
<accession>A0A1H6ETT1</accession>
<dbReference type="Pfam" id="PF00206">
    <property type="entry name" value="Lyase_1"/>
    <property type="match status" value="1"/>
</dbReference>
<dbReference type="CDD" id="cd01359">
    <property type="entry name" value="Argininosuccinate_lyase"/>
    <property type="match status" value="1"/>
</dbReference>
<dbReference type="NCBIfam" id="TIGR00838">
    <property type="entry name" value="argH"/>
    <property type="match status" value="1"/>
</dbReference>
<evidence type="ECO:0000256" key="3">
    <source>
        <dbReference type="ARBA" id="ARBA00022571"/>
    </source>
</evidence>
<dbReference type="InterPro" id="IPR022761">
    <property type="entry name" value="Fumarate_lyase_N"/>
</dbReference>
<dbReference type="EMBL" id="FNVT01000019">
    <property type="protein sequence ID" value="SEH01212.1"/>
    <property type="molecule type" value="Genomic_DNA"/>
</dbReference>
<dbReference type="EC" id="4.3.2.1" evidence="2 6"/>
<keyword evidence="6" id="KW-0963">Cytoplasm</keyword>
<dbReference type="Proteomes" id="UP000236732">
    <property type="component" value="Unassembled WGS sequence"/>
</dbReference>
<comment type="similarity">
    <text evidence="6">Belongs to the lyase 1 family. Argininosuccinate lyase subfamily.</text>
</comment>
<dbReference type="InterPro" id="IPR008948">
    <property type="entry name" value="L-Aspartase-like"/>
</dbReference>
<dbReference type="GO" id="GO:0042450">
    <property type="term" value="P:L-arginine biosynthetic process via ornithine"/>
    <property type="evidence" value="ECO:0007669"/>
    <property type="project" value="UniProtKB-UniRule"/>
</dbReference>
<feature type="domain" description="Argininosuccinate lyase C-terminal" evidence="8">
    <location>
        <begin position="366"/>
        <end position="407"/>
    </location>
</feature>
<dbReference type="Pfam" id="PF14698">
    <property type="entry name" value="ASL_C2"/>
    <property type="match status" value="1"/>
</dbReference>
<dbReference type="GO" id="GO:0004056">
    <property type="term" value="F:argininosuccinate lyase activity"/>
    <property type="evidence" value="ECO:0007669"/>
    <property type="project" value="UniProtKB-UniRule"/>
</dbReference>
<comment type="pathway">
    <text evidence="1 6">Amino-acid biosynthesis; L-arginine biosynthesis; L-arginine from L-ornithine and carbamoyl phosphate: step 3/3.</text>
</comment>
<dbReference type="InterPro" id="IPR029419">
    <property type="entry name" value="Arg_succ_lyase_C"/>
</dbReference>
<evidence type="ECO:0000256" key="1">
    <source>
        <dbReference type="ARBA" id="ARBA00004941"/>
    </source>
</evidence>
<keyword evidence="4 6" id="KW-0028">Amino-acid biosynthesis</keyword>
<evidence type="ECO:0000256" key="2">
    <source>
        <dbReference type="ARBA" id="ARBA00012338"/>
    </source>
</evidence>
<dbReference type="OrthoDB" id="9769623at2"/>
<evidence type="ECO:0000259" key="7">
    <source>
        <dbReference type="Pfam" id="PF00206"/>
    </source>
</evidence>
<dbReference type="PANTHER" id="PTHR43814:SF1">
    <property type="entry name" value="ARGININOSUCCINATE LYASE"/>
    <property type="match status" value="1"/>
</dbReference>
<dbReference type="PROSITE" id="PS00163">
    <property type="entry name" value="FUMARATE_LYASES"/>
    <property type="match status" value="1"/>
</dbReference>
<name>A0A1H6ETT1_9ACTN</name>
<dbReference type="SUPFAM" id="SSF48557">
    <property type="entry name" value="L-aspartase-like"/>
    <property type="match status" value="1"/>
</dbReference>
<dbReference type="InterPro" id="IPR009049">
    <property type="entry name" value="Argininosuccinate_lyase"/>
</dbReference>
<comment type="subcellular location">
    <subcellularLocation>
        <location evidence="6">Cytoplasm</location>
    </subcellularLocation>
</comment>
<reference evidence="9 10" key="1">
    <citation type="submission" date="2016-10" db="EMBL/GenBank/DDBJ databases">
        <authorList>
            <person name="de Groot N.N."/>
        </authorList>
    </citation>
    <scope>NUCLEOTIDE SEQUENCE [LARGE SCALE GENOMIC DNA]</scope>
    <source>
        <strain evidence="9 10">CGMCC 4.7037</strain>
    </source>
</reference>
<evidence type="ECO:0000256" key="5">
    <source>
        <dbReference type="ARBA" id="ARBA00023239"/>
    </source>
</evidence>
<dbReference type="PANTHER" id="PTHR43814">
    <property type="entry name" value="ARGININOSUCCINATE LYASE"/>
    <property type="match status" value="1"/>
</dbReference>
<keyword evidence="10" id="KW-1185">Reference proteome</keyword>
<dbReference type="InterPro" id="IPR000362">
    <property type="entry name" value="Fumarate_lyase_fam"/>
</dbReference>
<evidence type="ECO:0000313" key="10">
    <source>
        <dbReference type="Proteomes" id="UP000236732"/>
    </source>
</evidence>
<dbReference type="Gene3D" id="1.10.40.30">
    <property type="entry name" value="Fumarase/aspartase (C-terminal domain)"/>
    <property type="match status" value="1"/>
</dbReference>
<dbReference type="InterPro" id="IPR024083">
    <property type="entry name" value="Fumarase/histidase_N"/>
</dbReference>
<gene>
    <name evidence="6" type="primary">argH</name>
    <name evidence="9" type="ORF">SAMN05444920_119142</name>
</gene>
<dbReference type="RefSeq" id="WP_160150622.1">
    <property type="nucleotide sequence ID" value="NZ_FNVT01000019.1"/>
</dbReference>
<sequence>MTDKLWGGRFAEDITQDVLDYTLTVDVDERLVFADLWQSVAHVLMLGARKIVPAEAARDLLGALLRLRDQSENGRLRLRPELEDVHFNIEQQVIEDLGREVGGHLQTARSRNDQVSTDARMYLRRVQLDAVEANLELIGELLGFPEEELLAILPGYTHGQAAQPISVAFWKTAHASLLLRDVRRLRGAFDRTDESPLGACALAGTSFPLDRQVTARLLGFRAVLSHALDATSARDYLIESASAFAIGGNNLSRMAEEIVVWSGHEHSLVEVQDAYATGSSIMPQKKNPVVAELARGRAGRTAGTLVQLLTMAKGVTLGYSCDLQEDKPYLWHAIDAYLSTLRIVAGQTRGLRFDGARGEELCWDNFSTATELANHLTAGGLAFREAHHVSGALVSALIRRGATLRDTAASAEILAGLGHPVPEPVLARIFAPRTAVTGYTSPGGTSPRSVTAVRAELRAAVTAYGAWLEGTRRRLQRAHDAAFGAARDVADGADLGKALDRIAPDLPTLYGDLS</sequence>
<dbReference type="GO" id="GO:0005829">
    <property type="term" value="C:cytosol"/>
    <property type="evidence" value="ECO:0007669"/>
    <property type="project" value="TreeGrafter"/>
</dbReference>
<dbReference type="PRINTS" id="PR00149">
    <property type="entry name" value="FUMRATELYASE"/>
</dbReference>
<feature type="domain" description="Fumarate lyase N-terminal" evidence="7">
    <location>
        <begin position="53"/>
        <end position="303"/>
    </location>
</feature>
<keyword evidence="3 6" id="KW-0055">Arginine biosynthesis</keyword>
<organism evidence="9 10">
    <name type="scientific">Nonomuraea solani</name>
    <dbReference type="NCBI Taxonomy" id="1144553"/>
    <lineage>
        <taxon>Bacteria</taxon>
        <taxon>Bacillati</taxon>
        <taxon>Actinomycetota</taxon>
        <taxon>Actinomycetes</taxon>
        <taxon>Streptosporangiales</taxon>
        <taxon>Streptosporangiaceae</taxon>
        <taxon>Nonomuraea</taxon>
    </lineage>
</organism>